<dbReference type="InterPro" id="IPR017871">
    <property type="entry name" value="ABC_transporter-like_CS"/>
</dbReference>
<dbReference type="CDD" id="cd03255">
    <property type="entry name" value="ABC_MJ0796_LolCDE_FtsE"/>
    <property type="match status" value="1"/>
</dbReference>
<keyword evidence="3 5" id="KW-0067">ATP-binding</keyword>
<feature type="domain" description="ABC transporter" evidence="4">
    <location>
        <begin position="25"/>
        <end position="253"/>
    </location>
</feature>
<dbReference type="PROSITE" id="PS50893">
    <property type="entry name" value="ABC_TRANSPORTER_2"/>
    <property type="match status" value="1"/>
</dbReference>
<evidence type="ECO:0000256" key="3">
    <source>
        <dbReference type="ARBA" id="ARBA00022840"/>
    </source>
</evidence>
<dbReference type="EMBL" id="FZOR01000008">
    <property type="protein sequence ID" value="SNS75304.1"/>
    <property type="molecule type" value="Genomic_DNA"/>
</dbReference>
<dbReference type="SMART" id="SM00382">
    <property type="entry name" value="AAA"/>
    <property type="match status" value="1"/>
</dbReference>
<name>A0A239H4X0_9ACTN</name>
<evidence type="ECO:0000313" key="5">
    <source>
        <dbReference type="EMBL" id="SNS75304.1"/>
    </source>
</evidence>
<reference evidence="5 6" key="1">
    <citation type="submission" date="2017-06" db="EMBL/GenBank/DDBJ databases">
        <authorList>
            <person name="Kim H.J."/>
            <person name="Triplett B.A."/>
        </authorList>
    </citation>
    <scope>NUCLEOTIDE SEQUENCE [LARGE SCALE GENOMIC DNA]</scope>
    <source>
        <strain evidence="5 6">DSM 44715</strain>
    </source>
</reference>
<dbReference type="Pfam" id="PF00005">
    <property type="entry name" value="ABC_tran"/>
    <property type="match status" value="1"/>
</dbReference>
<dbReference type="InterPro" id="IPR003593">
    <property type="entry name" value="AAA+_ATPase"/>
</dbReference>
<dbReference type="Proteomes" id="UP000198318">
    <property type="component" value="Unassembled WGS sequence"/>
</dbReference>
<dbReference type="PROSITE" id="PS00211">
    <property type="entry name" value="ABC_TRANSPORTER_1"/>
    <property type="match status" value="1"/>
</dbReference>
<dbReference type="GO" id="GO:0098796">
    <property type="term" value="C:membrane protein complex"/>
    <property type="evidence" value="ECO:0007669"/>
    <property type="project" value="UniProtKB-ARBA"/>
</dbReference>
<protein>
    <submittedName>
        <fullName evidence="5">Putative ABC transport system ATP-binding protein</fullName>
    </submittedName>
</protein>
<dbReference type="GO" id="GO:0022857">
    <property type="term" value="F:transmembrane transporter activity"/>
    <property type="evidence" value="ECO:0007669"/>
    <property type="project" value="TreeGrafter"/>
</dbReference>
<dbReference type="InterPro" id="IPR003439">
    <property type="entry name" value="ABC_transporter-like_ATP-bd"/>
</dbReference>
<evidence type="ECO:0000313" key="6">
    <source>
        <dbReference type="Proteomes" id="UP000198318"/>
    </source>
</evidence>
<evidence type="ECO:0000256" key="2">
    <source>
        <dbReference type="ARBA" id="ARBA00022741"/>
    </source>
</evidence>
<proteinExistence type="predicted"/>
<keyword evidence="1" id="KW-0813">Transport</keyword>
<keyword evidence="2" id="KW-0547">Nucleotide-binding</keyword>
<accession>A0A239H4X0</accession>
<evidence type="ECO:0000256" key="1">
    <source>
        <dbReference type="ARBA" id="ARBA00022448"/>
    </source>
</evidence>
<gene>
    <name evidence="5" type="ORF">SAMN05443665_1008216</name>
</gene>
<dbReference type="InterPro" id="IPR017911">
    <property type="entry name" value="MacB-like_ATP-bd"/>
</dbReference>
<dbReference type="PANTHER" id="PTHR24220:SF686">
    <property type="entry name" value="BLL7988 PROTEIN"/>
    <property type="match status" value="1"/>
</dbReference>
<keyword evidence="6" id="KW-1185">Reference proteome</keyword>
<dbReference type="GO" id="GO:0016887">
    <property type="term" value="F:ATP hydrolysis activity"/>
    <property type="evidence" value="ECO:0007669"/>
    <property type="project" value="InterPro"/>
</dbReference>
<dbReference type="SUPFAM" id="SSF52540">
    <property type="entry name" value="P-loop containing nucleoside triphosphate hydrolases"/>
    <property type="match status" value="1"/>
</dbReference>
<sequence length="255" mass="26344">MTRHGSEPAPAGAAGTARADALPAVQLRGAGKTYGTGHAAVHALRDADLEVRRGEFAVLLGPSGSGKTTLLNLIGGIEPATAGEVSAGGRDISRLGEDGRTAYRRDTVGFVFQFFNLVPSLTALENVRLVAELTGRGDRARAEAALAAVGLADRAGHFPAQLSGGEQQRVAIARAIAKDPELLLCDEPTGALDLETGRGVLRVLKDLNAEGRTVLVVTHNAAIAAIAHRVVRMRSGRIVEVTANAAPAGAGEVTW</sequence>
<dbReference type="AlphaFoldDB" id="A0A239H4X0"/>
<dbReference type="FunFam" id="3.40.50.300:FF:000032">
    <property type="entry name" value="Export ABC transporter ATP-binding protein"/>
    <property type="match status" value="1"/>
</dbReference>
<dbReference type="InterPro" id="IPR027417">
    <property type="entry name" value="P-loop_NTPase"/>
</dbReference>
<dbReference type="RefSeq" id="WP_089326000.1">
    <property type="nucleotide sequence ID" value="NZ_FZOR01000008.1"/>
</dbReference>
<dbReference type="Gene3D" id="3.40.50.300">
    <property type="entry name" value="P-loop containing nucleotide triphosphate hydrolases"/>
    <property type="match status" value="1"/>
</dbReference>
<dbReference type="PANTHER" id="PTHR24220">
    <property type="entry name" value="IMPORT ATP-BINDING PROTEIN"/>
    <property type="match status" value="1"/>
</dbReference>
<organism evidence="5 6">
    <name type="scientific">Actinomadura meyerae</name>
    <dbReference type="NCBI Taxonomy" id="240840"/>
    <lineage>
        <taxon>Bacteria</taxon>
        <taxon>Bacillati</taxon>
        <taxon>Actinomycetota</taxon>
        <taxon>Actinomycetes</taxon>
        <taxon>Streptosporangiales</taxon>
        <taxon>Thermomonosporaceae</taxon>
        <taxon>Actinomadura</taxon>
    </lineage>
</organism>
<dbReference type="GO" id="GO:0005524">
    <property type="term" value="F:ATP binding"/>
    <property type="evidence" value="ECO:0007669"/>
    <property type="project" value="UniProtKB-KW"/>
</dbReference>
<dbReference type="GO" id="GO:0005886">
    <property type="term" value="C:plasma membrane"/>
    <property type="evidence" value="ECO:0007669"/>
    <property type="project" value="TreeGrafter"/>
</dbReference>
<evidence type="ECO:0000259" key="4">
    <source>
        <dbReference type="PROSITE" id="PS50893"/>
    </source>
</evidence>
<dbReference type="OrthoDB" id="3266715at2"/>
<dbReference type="InterPro" id="IPR015854">
    <property type="entry name" value="ABC_transpr_LolD-like"/>
</dbReference>